<sequence>MDIAKRSGQDFDVESVRYAVRSKEDYANRLDQLIEDFGFISEQTRYHITESDSFTGQRHRGHPNKTNNKNRPADEK</sequence>
<gene>
    <name evidence="2" type="ORF">GSBLH_T00001817001</name>
</gene>
<dbReference type="GeneID" id="24919043"/>
<evidence type="ECO:0000313" key="3">
    <source>
        <dbReference type="Proteomes" id="UP000008312"/>
    </source>
</evidence>
<evidence type="ECO:0000256" key="1">
    <source>
        <dbReference type="SAM" id="MobiDB-lite"/>
    </source>
</evidence>
<evidence type="ECO:0000313" key="2">
    <source>
        <dbReference type="EMBL" id="CBK21692.2"/>
    </source>
</evidence>
<name>D8M0V3_BLAHO</name>
<dbReference type="AlphaFoldDB" id="D8M0V3"/>
<reference evidence="2" key="1">
    <citation type="submission" date="2010-02" db="EMBL/GenBank/DDBJ databases">
        <title>Sequencing and annotation of the Blastocystis hominis genome.</title>
        <authorList>
            <person name="Wincker P."/>
        </authorList>
    </citation>
    <scope>NUCLEOTIDE SEQUENCE</scope>
    <source>
        <strain evidence="2">Singapore isolate B</strain>
    </source>
</reference>
<dbReference type="EMBL" id="FN668644">
    <property type="protein sequence ID" value="CBK21692.2"/>
    <property type="molecule type" value="Genomic_DNA"/>
</dbReference>
<keyword evidence="3" id="KW-1185">Reference proteome</keyword>
<accession>D8M0V3</accession>
<proteinExistence type="predicted"/>
<feature type="region of interest" description="Disordered" evidence="1">
    <location>
        <begin position="50"/>
        <end position="76"/>
    </location>
</feature>
<dbReference type="InParanoid" id="D8M0V3"/>
<dbReference type="Proteomes" id="UP000008312">
    <property type="component" value="Unassembled WGS sequence"/>
</dbReference>
<dbReference type="RefSeq" id="XP_012895740.1">
    <property type="nucleotide sequence ID" value="XM_013040286.1"/>
</dbReference>
<protein>
    <submittedName>
        <fullName evidence="2">Uncharacterized protein</fullName>
    </submittedName>
</protein>
<organism evidence="2">
    <name type="scientific">Blastocystis hominis</name>
    <dbReference type="NCBI Taxonomy" id="12968"/>
    <lineage>
        <taxon>Eukaryota</taxon>
        <taxon>Sar</taxon>
        <taxon>Stramenopiles</taxon>
        <taxon>Bigyra</taxon>
        <taxon>Opalozoa</taxon>
        <taxon>Opalinata</taxon>
        <taxon>Blastocystidae</taxon>
        <taxon>Blastocystis</taxon>
    </lineage>
</organism>